<accession>A0A1I0MQ06</accession>
<gene>
    <name evidence="2" type="ORF">SAMN04488515_0145</name>
</gene>
<dbReference type="PANTHER" id="PTHR38436:SF1">
    <property type="entry name" value="ESTER CYCLASE"/>
    <property type="match status" value="1"/>
</dbReference>
<dbReference type="Proteomes" id="UP000199167">
    <property type="component" value="Unassembled WGS sequence"/>
</dbReference>
<proteinExistence type="predicted"/>
<feature type="domain" description="SnoaL-like" evidence="1">
    <location>
        <begin position="11"/>
        <end position="131"/>
    </location>
</feature>
<dbReference type="InterPro" id="IPR032710">
    <property type="entry name" value="NTF2-like_dom_sf"/>
</dbReference>
<dbReference type="InterPro" id="IPR009959">
    <property type="entry name" value="Cyclase_SnoaL-like"/>
</dbReference>
<evidence type="ECO:0000313" key="3">
    <source>
        <dbReference type="Proteomes" id="UP000199167"/>
    </source>
</evidence>
<protein>
    <submittedName>
        <fullName evidence="2">SnoaL-like polyketide cyclase</fullName>
    </submittedName>
</protein>
<reference evidence="2 3" key="1">
    <citation type="submission" date="2016-10" db="EMBL/GenBank/DDBJ databases">
        <authorList>
            <person name="de Groot N.N."/>
        </authorList>
    </citation>
    <scope>NUCLEOTIDE SEQUENCE [LARGE SCALE GENOMIC DNA]</scope>
    <source>
        <strain evidence="2 3">DSM 17925</strain>
    </source>
</reference>
<dbReference type="RefSeq" id="WP_089989044.1">
    <property type="nucleotide sequence ID" value="NZ_FOIZ01000001.1"/>
</dbReference>
<dbReference type="Pfam" id="PF12680">
    <property type="entry name" value="SnoaL_2"/>
    <property type="match status" value="1"/>
</dbReference>
<dbReference type="Pfam" id="PF07366">
    <property type="entry name" value="SnoaL"/>
    <property type="match status" value="1"/>
</dbReference>
<evidence type="ECO:0000313" key="2">
    <source>
        <dbReference type="EMBL" id="SEV90184.1"/>
    </source>
</evidence>
<sequence length="340" mass="38074">MSFQAEKAVVRAHHAAIAGATPETVAAALATHTTPDWHWRGMHPFHEHHGAAHVAAVFWTPFLTAMTRVQRREDIFFAGHNDRAVGGVWVSSMGHLMGLLDAPFLGIPATGKIAMLRYAEFHHVRDGRIVETAMFCDLIHLMHQAGLQPLPPQTGAHLIQPGPMTHDGLLRDDADPTEGPKTAALIERMIGDIQANSTSRDNPAPRDATPQDELRRCWHDDMLWWGPDGIGATYTIDRYIAQHQRPFRTQLKDREFHGHICRIAEGNYGGFFGWANLSVLPTGGYMGLPASGKRAEMRVVDIYRRDGDKLAENWIFIDILHFLKQQGLDVLERMESLTRV</sequence>
<dbReference type="PANTHER" id="PTHR38436">
    <property type="entry name" value="POLYKETIDE CYCLASE SNOAL-LIKE DOMAIN"/>
    <property type="match status" value="1"/>
</dbReference>
<dbReference type="OrthoDB" id="1948945at2"/>
<dbReference type="Gene3D" id="3.10.450.50">
    <property type="match status" value="2"/>
</dbReference>
<dbReference type="GO" id="GO:0030638">
    <property type="term" value="P:polyketide metabolic process"/>
    <property type="evidence" value="ECO:0007669"/>
    <property type="project" value="InterPro"/>
</dbReference>
<organism evidence="2 3">
    <name type="scientific">Cognatiyoonia koreensis</name>
    <dbReference type="NCBI Taxonomy" id="364200"/>
    <lineage>
        <taxon>Bacteria</taxon>
        <taxon>Pseudomonadati</taxon>
        <taxon>Pseudomonadota</taxon>
        <taxon>Alphaproteobacteria</taxon>
        <taxon>Rhodobacterales</taxon>
        <taxon>Paracoccaceae</taxon>
        <taxon>Cognatiyoonia</taxon>
    </lineage>
</organism>
<dbReference type="SUPFAM" id="SSF54427">
    <property type="entry name" value="NTF2-like"/>
    <property type="match status" value="2"/>
</dbReference>
<dbReference type="EMBL" id="FOIZ01000001">
    <property type="protein sequence ID" value="SEV90184.1"/>
    <property type="molecule type" value="Genomic_DNA"/>
</dbReference>
<keyword evidence="3" id="KW-1185">Reference proteome</keyword>
<name>A0A1I0MQ06_9RHOB</name>
<dbReference type="AlphaFoldDB" id="A0A1I0MQ06"/>
<evidence type="ECO:0000259" key="1">
    <source>
        <dbReference type="Pfam" id="PF12680"/>
    </source>
</evidence>
<dbReference type="STRING" id="364200.SAMN04488515_0145"/>
<dbReference type="InterPro" id="IPR037401">
    <property type="entry name" value="SnoaL-like"/>
</dbReference>